<feature type="coiled-coil region" evidence="1">
    <location>
        <begin position="7"/>
        <end position="34"/>
    </location>
</feature>
<dbReference type="InterPro" id="IPR038444">
    <property type="entry name" value="DUF465_sf"/>
</dbReference>
<dbReference type="Pfam" id="PF04325">
    <property type="entry name" value="DUF465"/>
    <property type="match status" value="1"/>
</dbReference>
<dbReference type="Gene3D" id="6.10.280.50">
    <property type="match status" value="1"/>
</dbReference>
<dbReference type="RefSeq" id="WP_161316561.1">
    <property type="nucleotide sequence ID" value="NZ_WTUW01000009.1"/>
</dbReference>
<comment type="caution">
    <text evidence="2">The sequence shown here is derived from an EMBL/GenBank/DDBJ whole genome shotgun (WGS) entry which is preliminary data.</text>
</comment>
<sequence length="69" mass="8069">MAEIDEQEMLRARLEQLKTEHGDLDRAIDALIETGNYNSLQLQRLKKRKLILKDQIYATQNMMLPDIIA</sequence>
<evidence type="ECO:0000313" key="3">
    <source>
        <dbReference type="Proteomes" id="UP000476030"/>
    </source>
</evidence>
<keyword evidence="3" id="KW-1185">Reference proteome</keyword>
<dbReference type="AlphaFoldDB" id="A0A6L8WC41"/>
<proteinExistence type="predicted"/>
<organism evidence="2 3">
    <name type="scientific">Sneathiella litorea</name>
    <dbReference type="NCBI Taxonomy" id="2606216"/>
    <lineage>
        <taxon>Bacteria</taxon>
        <taxon>Pseudomonadati</taxon>
        <taxon>Pseudomonadota</taxon>
        <taxon>Alphaproteobacteria</taxon>
        <taxon>Sneathiellales</taxon>
        <taxon>Sneathiellaceae</taxon>
        <taxon>Sneathiella</taxon>
    </lineage>
</organism>
<evidence type="ECO:0000313" key="2">
    <source>
        <dbReference type="EMBL" id="MZR31982.1"/>
    </source>
</evidence>
<dbReference type="Proteomes" id="UP000476030">
    <property type="component" value="Unassembled WGS sequence"/>
</dbReference>
<gene>
    <name evidence="2" type="ORF">GQE98_15190</name>
</gene>
<keyword evidence="1" id="KW-0175">Coiled coil</keyword>
<reference evidence="2 3" key="1">
    <citation type="submission" date="2019-12" db="EMBL/GenBank/DDBJ databases">
        <title>Snethiella sp. nov. sp. isolated from sea sand.</title>
        <authorList>
            <person name="Kim J."/>
            <person name="Jeong S.E."/>
            <person name="Jung H.S."/>
            <person name="Jeon C.O."/>
        </authorList>
    </citation>
    <scope>NUCLEOTIDE SEQUENCE [LARGE SCALE GENOMIC DNA]</scope>
    <source>
        <strain evidence="2 3">DP05</strain>
    </source>
</reference>
<evidence type="ECO:0000256" key="1">
    <source>
        <dbReference type="SAM" id="Coils"/>
    </source>
</evidence>
<protein>
    <submittedName>
        <fullName evidence="2">DUF465 domain-containing protein</fullName>
    </submittedName>
</protein>
<dbReference type="InterPro" id="IPR007420">
    <property type="entry name" value="DUF465"/>
</dbReference>
<accession>A0A6L8WC41</accession>
<dbReference type="EMBL" id="WTUW01000009">
    <property type="protein sequence ID" value="MZR31982.1"/>
    <property type="molecule type" value="Genomic_DNA"/>
</dbReference>
<name>A0A6L8WC41_9PROT</name>